<keyword evidence="11" id="KW-0999">Mitochondrion inner membrane</keyword>
<dbReference type="GO" id="GO:0061617">
    <property type="term" value="C:MICOS complex"/>
    <property type="evidence" value="ECO:0007669"/>
    <property type="project" value="UniProtKB-UniRule"/>
</dbReference>
<comment type="similarity">
    <text evidence="3 11">Belongs to the MICOS complex subunit Mic12 family.</text>
</comment>
<dbReference type="KEGG" id="tmn:UCRPA7_946"/>
<evidence type="ECO:0000256" key="11">
    <source>
        <dbReference type="RuleBase" id="RU363010"/>
    </source>
</evidence>
<dbReference type="RefSeq" id="XP_007911726.1">
    <property type="nucleotide sequence ID" value="XM_007913535.1"/>
</dbReference>
<accession>R8BW04</accession>
<dbReference type="GeneID" id="19329881"/>
<dbReference type="GO" id="GO:0044284">
    <property type="term" value="C:mitochondrial crista junction"/>
    <property type="evidence" value="ECO:0007669"/>
    <property type="project" value="InterPro"/>
</dbReference>
<dbReference type="AlphaFoldDB" id="R8BW04"/>
<evidence type="ECO:0000256" key="10">
    <source>
        <dbReference type="ARBA" id="ARBA00032985"/>
    </source>
</evidence>
<protein>
    <recommendedName>
        <fullName evidence="4 11">MICOS complex subunit MIC12</fullName>
    </recommendedName>
    <alternativeName>
        <fullName evidence="10 11">Altered inheritance of mitochondria protein 5, mitochondrial</fullName>
    </alternativeName>
    <alternativeName>
        <fullName evidence="9 11">Found in mitochondrial proteome protein 51</fullName>
    </alternativeName>
</protein>
<evidence type="ECO:0000256" key="9">
    <source>
        <dbReference type="ARBA" id="ARBA00032159"/>
    </source>
</evidence>
<keyword evidence="6 11" id="KW-1133">Transmembrane helix</keyword>
<keyword evidence="8 11" id="KW-0472">Membrane</keyword>
<feature type="transmembrane region" description="Helical" evidence="11">
    <location>
        <begin position="6"/>
        <end position="24"/>
    </location>
</feature>
<sequence length="273" mass="29276">MGFTTGFTGGVTVTLGIAYLTVLAHQRNRERQADILRAQTYVLNNLAQGPASNIPLPPPSRSEQAALARANFVETAKDRWNAEIEGAVRWAQTKDWDEVRDEAEGALSRLWSTAFGASPSQSAENAAERVKAAAVSRARETKEAASGTAGSVSAAAKSALEETKVRGAKAVTSAEGKTQEVAAEAKGAATSAFQRGLQKGKEIVGKAKAAVGVAEEKLESRADAAIFHMSDVEKALQQRYEKSDDVMKKSIDELLDERYTPIDKRDNTKLRGI</sequence>
<keyword evidence="7 11" id="KW-0496">Mitochondrion</keyword>
<evidence type="ECO:0000256" key="8">
    <source>
        <dbReference type="ARBA" id="ARBA00023136"/>
    </source>
</evidence>
<proteinExistence type="inferred from homology"/>
<organism evidence="12 13">
    <name type="scientific">Phaeoacremonium minimum (strain UCR-PA7)</name>
    <name type="common">Esca disease fungus</name>
    <name type="synonym">Togninia minima</name>
    <dbReference type="NCBI Taxonomy" id="1286976"/>
    <lineage>
        <taxon>Eukaryota</taxon>
        <taxon>Fungi</taxon>
        <taxon>Dikarya</taxon>
        <taxon>Ascomycota</taxon>
        <taxon>Pezizomycotina</taxon>
        <taxon>Sordariomycetes</taxon>
        <taxon>Sordariomycetidae</taxon>
        <taxon>Togniniales</taxon>
        <taxon>Togniniaceae</taxon>
        <taxon>Phaeoacremonium</taxon>
    </lineage>
</organism>
<dbReference type="OrthoDB" id="4037694at2759"/>
<dbReference type="EMBL" id="KB932820">
    <property type="protein sequence ID" value="EOO03538.1"/>
    <property type="molecule type" value="Genomic_DNA"/>
</dbReference>
<keyword evidence="13" id="KW-1185">Reference proteome</keyword>
<dbReference type="Proteomes" id="UP000014074">
    <property type="component" value="Unassembled WGS sequence"/>
</dbReference>
<evidence type="ECO:0000313" key="12">
    <source>
        <dbReference type="EMBL" id="EOO03538.1"/>
    </source>
</evidence>
<dbReference type="GO" id="GO:0042407">
    <property type="term" value="P:cristae formation"/>
    <property type="evidence" value="ECO:0007669"/>
    <property type="project" value="InterPro"/>
</dbReference>
<reference evidence="13" key="1">
    <citation type="journal article" date="2013" name="Genome Announc.">
        <title>Draft genome sequence of the ascomycete Phaeoacremonium aleophilum strain UCR-PA7, a causal agent of the esca disease complex in grapevines.</title>
        <authorList>
            <person name="Blanco-Ulate B."/>
            <person name="Rolshausen P."/>
            <person name="Cantu D."/>
        </authorList>
    </citation>
    <scope>NUCLEOTIDE SEQUENCE [LARGE SCALE GENOMIC DNA]</scope>
    <source>
        <strain evidence="13">UCR-PA7</strain>
    </source>
</reference>
<evidence type="ECO:0000256" key="6">
    <source>
        <dbReference type="ARBA" id="ARBA00022989"/>
    </source>
</evidence>
<gene>
    <name evidence="12" type="ORF">UCRPA7_946</name>
</gene>
<dbReference type="eggNOG" id="ENOG502SC1K">
    <property type="taxonomic scope" value="Eukaryota"/>
</dbReference>
<evidence type="ECO:0000256" key="3">
    <source>
        <dbReference type="ARBA" id="ARBA00009188"/>
    </source>
</evidence>
<dbReference type="Pfam" id="PF17050">
    <property type="entry name" value="AIM5"/>
    <property type="match status" value="1"/>
</dbReference>
<keyword evidence="5 11" id="KW-0812">Transmembrane</keyword>
<dbReference type="InterPro" id="IPR031463">
    <property type="entry name" value="Mic12"/>
</dbReference>
<comment type="function">
    <text evidence="1 11">Component of the MICOS complex, a large protein complex of the mitochondrial inner membrane that plays crucial roles in the maintenance of crista junctions, inner membrane architecture, and formation of contact sites to the outer membrane.</text>
</comment>
<evidence type="ECO:0000256" key="5">
    <source>
        <dbReference type="ARBA" id="ARBA00022692"/>
    </source>
</evidence>
<name>R8BW04_PHAM7</name>
<comment type="subcellular location">
    <subcellularLocation>
        <location evidence="2">Membrane</location>
    </subcellularLocation>
    <subcellularLocation>
        <location evidence="11">Mitochondrion inner membrane</location>
        <topology evidence="11">Single-pass membrane protein</topology>
    </subcellularLocation>
</comment>
<evidence type="ECO:0000256" key="2">
    <source>
        <dbReference type="ARBA" id="ARBA00004370"/>
    </source>
</evidence>
<evidence type="ECO:0000313" key="13">
    <source>
        <dbReference type="Proteomes" id="UP000014074"/>
    </source>
</evidence>
<comment type="subunit">
    <text evidence="11">Component of the mitochondrial contact site and cristae organizing system (MICOS) complex.</text>
</comment>
<evidence type="ECO:0000256" key="1">
    <source>
        <dbReference type="ARBA" id="ARBA00002689"/>
    </source>
</evidence>
<dbReference type="HOGENOM" id="CLU_056216_0_0_1"/>
<evidence type="ECO:0000256" key="7">
    <source>
        <dbReference type="ARBA" id="ARBA00023128"/>
    </source>
</evidence>
<evidence type="ECO:0000256" key="4">
    <source>
        <dbReference type="ARBA" id="ARBA00018170"/>
    </source>
</evidence>